<feature type="compositionally biased region" description="Polar residues" evidence="1">
    <location>
        <begin position="38"/>
        <end position="47"/>
    </location>
</feature>
<evidence type="ECO:0000256" key="1">
    <source>
        <dbReference type="SAM" id="MobiDB-lite"/>
    </source>
</evidence>
<dbReference type="SUPFAM" id="SSF49879">
    <property type="entry name" value="SMAD/FHA domain"/>
    <property type="match status" value="1"/>
</dbReference>
<dbReference type="Pfam" id="PF00498">
    <property type="entry name" value="FHA"/>
    <property type="match status" value="1"/>
</dbReference>
<dbReference type="WBParaSite" id="MhA1_Contig630.frz3.gene2">
    <property type="protein sequence ID" value="MhA1_Contig630.frz3.gene2"/>
    <property type="gene ID" value="MhA1_Contig630.frz3.gene2"/>
</dbReference>
<feature type="domain" description="FHA" evidence="2">
    <location>
        <begin position="399"/>
        <end position="455"/>
    </location>
</feature>
<keyword evidence="3" id="KW-1185">Reference proteome</keyword>
<dbReference type="GO" id="GO:0045944">
    <property type="term" value="P:positive regulation of transcription by RNA polymerase II"/>
    <property type="evidence" value="ECO:0007669"/>
    <property type="project" value="TreeGrafter"/>
</dbReference>
<name>A0A1I8BU37_MELHA</name>
<dbReference type="PROSITE" id="PS50006">
    <property type="entry name" value="FHA_DOMAIN"/>
    <property type="match status" value="1"/>
</dbReference>
<proteinExistence type="predicted"/>
<dbReference type="PANTHER" id="PTHR13233:SF0">
    <property type="entry name" value="MICROSPHERULE PROTEIN 1"/>
    <property type="match status" value="1"/>
</dbReference>
<dbReference type="GO" id="GO:0044545">
    <property type="term" value="C:NSL complex"/>
    <property type="evidence" value="ECO:0007669"/>
    <property type="project" value="TreeGrafter"/>
</dbReference>
<sequence>MDSPKNLLITKEQKDELRSIAQQMLQNQSGRPIMADESTGSVESLENSEPRRRSTRDIKKPKFDDELVESVVLNKQTPKRRHSNEKHAVTNINNNVMLNPSINTTTFPSKIPVSCSSSNTTFGGNVLNAPSNEMIQQSNNKHRRRTPEVNNSIIKNMQPMALLNPWTPDDDIALIAAVTHVADLWIVYTQMRFSRRYTLEQIEERWYELLYDEEASLIARKRMEQMDKQKIISIQERIPFSLSEENLLRQIPSTAPQPISAILAKILEQNRDTTFHYARTVKILEEHWRELRLYGLLNDQRTPQQLNALQDEDNFTFDLYSLASSTDVNNGQQLPMDVEERQFTRNAAICERETKEWEGAAVLVSNIVGIMPSEPVMSPETVGLFCGRCTTFDVRKERVLIGRSTKRHNVEVNLTLEGPTAYISRKQAIFKLTENNNCLLRNIGKRHINVNGRALLQGEAIELINNSIIVVALIHLKFLKNLNYRGRSVEGNNGTIEGGK</sequence>
<dbReference type="OMA" id="AMMLNPS"/>
<dbReference type="InterPro" id="IPR037912">
    <property type="entry name" value="MCRS1"/>
</dbReference>
<dbReference type="GO" id="GO:0031011">
    <property type="term" value="C:Ino80 complex"/>
    <property type="evidence" value="ECO:0007669"/>
    <property type="project" value="InterPro"/>
</dbReference>
<dbReference type="GO" id="GO:0071339">
    <property type="term" value="C:MLL1 complex"/>
    <property type="evidence" value="ECO:0007669"/>
    <property type="project" value="InterPro"/>
</dbReference>
<dbReference type="PANTHER" id="PTHR13233">
    <property type="entry name" value="MICROSPHERULE PROTEIN 1"/>
    <property type="match status" value="1"/>
</dbReference>
<feature type="compositionally biased region" description="Basic and acidic residues" evidence="1">
    <location>
        <begin position="48"/>
        <end position="61"/>
    </location>
</feature>
<evidence type="ECO:0000259" key="2">
    <source>
        <dbReference type="PROSITE" id="PS50006"/>
    </source>
</evidence>
<dbReference type="AlphaFoldDB" id="A0A1I8BU37"/>
<evidence type="ECO:0000313" key="4">
    <source>
        <dbReference type="WBParaSite" id="MhA1_Contig630.frz3.gene2"/>
    </source>
</evidence>
<dbReference type="Gene3D" id="2.60.200.20">
    <property type="match status" value="1"/>
</dbReference>
<dbReference type="InterPro" id="IPR000253">
    <property type="entry name" value="FHA_dom"/>
</dbReference>
<protein>
    <submittedName>
        <fullName evidence="4">FHA domain-containing protein</fullName>
    </submittedName>
</protein>
<dbReference type="Proteomes" id="UP000095281">
    <property type="component" value="Unplaced"/>
</dbReference>
<feature type="region of interest" description="Disordered" evidence="1">
    <location>
        <begin position="23"/>
        <end position="61"/>
    </location>
</feature>
<dbReference type="InterPro" id="IPR025999">
    <property type="entry name" value="MCRS_N"/>
</dbReference>
<dbReference type="GO" id="GO:0002151">
    <property type="term" value="F:G-quadruplex RNA binding"/>
    <property type="evidence" value="ECO:0007669"/>
    <property type="project" value="InterPro"/>
</dbReference>
<dbReference type="InterPro" id="IPR008984">
    <property type="entry name" value="SMAD_FHA_dom_sf"/>
</dbReference>
<organism evidence="3 4">
    <name type="scientific">Meloidogyne hapla</name>
    <name type="common">Root-knot nematode worm</name>
    <dbReference type="NCBI Taxonomy" id="6305"/>
    <lineage>
        <taxon>Eukaryota</taxon>
        <taxon>Metazoa</taxon>
        <taxon>Ecdysozoa</taxon>
        <taxon>Nematoda</taxon>
        <taxon>Chromadorea</taxon>
        <taxon>Rhabditida</taxon>
        <taxon>Tylenchina</taxon>
        <taxon>Tylenchomorpha</taxon>
        <taxon>Tylenchoidea</taxon>
        <taxon>Meloidogynidae</taxon>
        <taxon>Meloidogyninae</taxon>
        <taxon>Meloidogyne</taxon>
    </lineage>
</organism>
<dbReference type="SMART" id="SM00240">
    <property type="entry name" value="FHA"/>
    <property type="match status" value="1"/>
</dbReference>
<accession>A0A1I8BU37</accession>
<dbReference type="Pfam" id="PF13325">
    <property type="entry name" value="MCRS_N"/>
    <property type="match status" value="1"/>
</dbReference>
<evidence type="ECO:0000313" key="3">
    <source>
        <dbReference type="Proteomes" id="UP000095281"/>
    </source>
</evidence>
<reference evidence="4" key="1">
    <citation type="submission" date="2016-11" db="UniProtKB">
        <authorList>
            <consortium name="WormBaseParasite"/>
        </authorList>
    </citation>
    <scope>IDENTIFICATION</scope>
</reference>